<dbReference type="EMBL" id="LAZR01002733">
    <property type="protein sequence ID" value="KKN26262.1"/>
    <property type="molecule type" value="Genomic_DNA"/>
</dbReference>
<evidence type="ECO:0000313" key="1">
    <source>
        <dbReference type="EMBL" id="KKN26262.1"/>
    </source>
</evidence>
<accession>A0A0F9PNV8</accession>
<organism evidence="1">
    <name type="scientific">marine sediment metagenome</name>
    <dbReference type="NCBI Taxonomy" id="412755"/>
    <lineage>
        <taxon>unclassified sequences</taxon>
        <taxon>metagenomes</taxon>
        <taxon>ecological metagenomes</taxon>
    </lineage>
</organism>
<protein>
    <submittedName>
        <fullName evidence="1">Uncharacterized protein</fullName>
    </submittedName>
</protein>
<comment type="caution">
    <text evidence="1">The sequence shown here is derived from an EMBL/GenBank/DDBJ whole genome shotgun (WGS) entry which is preliminary data.</text>
</comment>
<reference evidence="1" key="1">
    <citation type="journal article" date="2015" name="Nature">
        <title>Complex archaea that bridge the gap between prokaryotes and eukaryotes.</title>
        <authorList>
            <person name="Spang A."/>
            <person name="Saw J.H."/>
            <person name="Jorgensen S.L."/>
            <person name="Zaremba-Niedzwiedzka K."/>
            <person name="Martijn J."/>
            <person name="Lind A.E."/>
            <person name="van Eijk R."/>
            <person name="Schleper C."/>
            <person name="Guy L."/>
            <person name="Ettema T.J."/>
        </authorList>
    </citation>
    <scope>NUCLEOTIDE SEQUENCE</scope>
</reference>
<gene>
    <name evidence="1" type="ORF">LCGC14_0876370</name>
</gene>
<proteinExistence type="predicted"/>
<dbReference type="AlphaFoldDB" id="A0A0F9PNV8"/>
<sequence>MPETAYDEVWDTEGNLVSSVPRVVSDEDTKKSGAHNRLKATPGPTLAVLPWGPIIEDILTVLGYNK</sequence>
<name>A0A0F9PNV8_9ZZZZ</name>